<dbReference type="InterPro" id="IPR050765">
    <property type="entry name" value="Riboflavin_Biosynth_HTPR"/>
</dbReference>
<protein>
    <recommendedName>
        <fullName evidence="5">Bacterial bifunctional deaminase-reductase C-terminal domain-containing protein</fullName>
    </recommendedName>
</protein>
<reference evidence="6" key="1">
    <citation type="submission" date="2021-01" db="EMBL/GenBank/DDBJ databases">
        <authorList>
            <person name="Corre E."/>
            <person name="Pelletier E."/>
            <person name="Niang G."/>
            <person name="Scheremetjew M."/>
            <person name="Finn R."/>
            <person name="Kale V."/>
            <person name="Holt S."/>
            <person name="Cochrane G."/>
            <person name="Meng A."/>
            <person name="Brown T."/>
            <person name="Cohen L."/>
        </authorList>
    </citation>
    <scope>NUCLEOTIDE SEQUENCE</scope>
    <source>
        <strain evidence="6">SM1012Den-03</strain>
    </source>
</reference>
<evidence type="ECO:0000256" key="1">
    <source>
        <dbReference type="ARBA" id="ARBA00005104"/>
    </source>
</evidence>
<feature type="signal peptide" evidence="4">
    <location>
        <begin position="1"/>
        <end position="19"/>
    </location>
</feature>
<dbReference type="PANTHER" id="PTHR38011">
    <property type="entry name" value="DIHYDROFOLATE REDUCTASE FAMILY PROTEIN (AFU_ORTHOLOGUE AFUA_8G06820)"/>
    <property type="match status" value="1"/>
</dbReference>
<dbReference type="AlphaFoldDB" id="A0A7S2LDW0"/>
<organism evidence="6">
    <name type="scientific">Skeletonema marinoi</name>
    <dbReference type="NCBI Taxonomy" id="267567"/>
    <lineage>
        <taxon>Eukaryota</taxon>
        <taxon>Sar</taxon>
        <taxon>Stramenopiles</taxon>
        <taxon>Ochrophyta</taxon>
        <taxon>Bacillariophyta</taxon>
        <taxon>Coscinodiscophyceae</taxon>
        <taxon>Thalassiosirophycidae</taxon>
        <taxon>Thalassiosirales</taxon>
        <taxon>Skeletonemataceae</taxon>
        <taxon>Skeletonema</taxon>
        <taxon>Skeletonema marinoi-dohrnii complex</taxon>
    </lineage>
</organism>
<keyword evidence="3" id="KW-0560">Oxidoreductase</keyword>
<keyword evidence="2" id="KW-0521">NADP</keyword>
<dbReference type="EMBL" id="HBGZ01015430">
    <property type="protein sequence ID" value="CAD9603037.1"/>
    <property type="molecule type" value="Transcribed_RNA"/>
</dbReference>
<sequence>MTMALKLSLWAALLSLATAFMHGSSCQHTLKKNADAKSEPSYVLKLSASEENNEQSTTKVTGVTLKMAFDSSPVWGVADLSETKSERFTSPESLDMVHRLRRDSSAVLVGRGTVEFDDCSLSVRRVELGEGQEQPVRVILDPSLSLVGGEYAIFNDGLRTIVYYSQSAAQNKDVPLPSSDDCVIFVPLAQSDDEKNDKIPSLSPSEIVQDLATRGLTHIMVEGGPATARAFLHSGVVDRAILVRAPVEFQEPVPAQMDEDTMKTAGLNMIGTTEMGGDVVEYWTREGLEWPNPDDLSSWP</sequence>
<evidence type="ECO:0000259" key="5">
    <source>
        <dbReference type="Pfam" id="PF01872"/>
    </source>
</evidence>
<dbReference type="GO" id="GO:0009231">
    <property type="term" value="P:riboflavin biosynthetic process"/>
    <property type="evidence" value="ECO:0007669"/>
    <property type="project" value="InterPro"/>
</dbReference>
<evidence type="ECO:0000313" key="6">
    <source>
        <dbReference type="EMBL" id="CAD9603037.1"/>
    </source>
</evidence>
<dbReference type="SUPFAM" id="SSF53597">
    <property type="entry name" value="Dihydrofolate reductase-like"/>
    <property type="match status" value="1"/>
</dbReference>
<keyword evidence="4" id="KW-0732">Signal</keyword>
<comment type="pathway">
    <text evidence="1">Cofactor biosynthesis; riboflavin biosynthesis.</text>
</comment>
<dbReference type="InterPro" id="IPR024072">
    <property type="entry name" value="DHFR-like_dom_sf"/>
</dbReference>
<evidence type="ECO:0000256" key="3">
    <source>
        <dbReference type="ARBA" id="ARBA00023002"/>
    </source>
</evidence>
<dbReference type="Pfam" id="PF01872">
    <property type="entry name" value="RibD_C"/>
    <property type="match status" value="1"/>
</dbReference>
<gene>
    <name evidence="6" type="ORF">SMAR0320_LOCUS11018</name>
</gene>
<feature type="domain" description="Bacterial bifunctional deaminase-reductase C-terminal" evidence="5">
    <location>
        <begin position="76"/>
        <end position="247"/>
    </location>
</feature>
<dbReference type="Gene3D" id="3.40.430.10">
    <property type="entry name" value="Dihydrofolate Reductase, subunit A"/>
    <property type="match status" value="1"/>
</dbReference>
<name>A0A7S2LDW0_9STRA</name>
<accession>A0A7S2LDW0</accession>
<dbReference type="PANTHER" id="PTHR38011:SF7">
    <property type="entry name" value="2,5-DIAMINO-6-RIBOSYLAMINO-4(3H)-PYRIMIDINONE 5'-PHOSPHATE REDUCTASE"/>
    <property type="match status" value="1"/>
</dbReference>
<evidence type="ECO:0000256" key="4">
    <source>
        <dbReference type="SAM" id="SignalP"/>
    </source>
</evidence>
<feature type="chain" id="PRO_5030874863" description="Bacterial bifunctional deaminase-reductase C-terminal domain-containing protein" evidence="4">
    <location>
        <begin position="20"/>
        <end position="300"/>
    </location>
</feature>
<proteinExistence type="predicted"/>
<dbReference type="InterPro" id="IPR002734">
    <property type="entry name" value="RibDG_C"/>
</dbReference>
<evidence type="ECO:0000256" key="2">
    <source>
        <dbReference type="ARBA" id="ARBA00022857"/>
    </source>
</evidence>
<dbReference type="GO" id="GO:0008703">
    <property type="term" value="F:5-amino-6-(5-phosphoribosylamino)uracil reductase activity"/>
    <property type="evidence" value="ECO:0007669"/>
    <property type="project" value="InterPro"/>
</dbReference>